<evidence type="ECO:0000256" key="1">
    <source>
        <dbReference type="SAM" id="Phobius"/>
    </source>
</evidence>
<feature type="transmembrane region" description="Helical" evidence="1">
    <location>
        <begin position="118"/>
        <end position="142"/>
    </location>
</feature>
<keyword evidence="1" id="KW-0812">Transmembrane</keyword>
<name>A0A126Q0Q0_ALTMA</name>
<organism evidence="2 3">
    <name type="scientific">Alteromonas macleodii</name>
    <name type="common">Pseudoalteromonas macleodii</name>
    <dbReference type="NCBI Taxonomy" id="28108"/>
    <lineage>
        <taxon>Bacteria</taxon>
        <taxon>Pseudomonadati</taxon>
        <taxon>Pseudomonadota</taxon>
        <taxon>Gammaproteobacteria</taxon>
        <taxon>Alteromonadales</taxon>
        <taxon>Alteromonadaceae</taxon>
        <taxon>Alteromonas/Salinimonas group</taxon>
        <taxon>Alteromonas</taxon>
    </lineage>
</organism>
<keyword evidence="1" id="KW-0472">Membrane</keyword>
<feature type="transmembrane region" description="Helical" evidence="1">
    <location>
        <begin position="50"/>
        <end position="73"/>
    </location>
</feature>
<proteinExistence type="predicted"/>
<dbReference type="AlphaFoldDB" id="A0A126Q0Q0"/>
<evidence type="ECO:0000313" key="3">
    <source>
        <dbReference type="Proteomes" id="UP000063991"/>
    </source>
</evidence>
<keyword evidence="1" id="KW-1133">Transmembrane helix</keyword>
<gene>
    <name evidence="2" type="ORF">AVL55_12385</name>
</gene>
<protein>
    <submittedName>
        <fullName evidence="2">Uncharacterized protein</fullName>
    </submittedName>
</protein>
<dbReference type="Proteomes" id="UP000063991">
    <property type="component" value="Chromosome"/>
</dbReference>
<reference evidence="2 3" key="1">
    <citation type="submission" date="2015-12" db="EMBL/GenBank/DDBJ databases">
        <authorList>
            <person name="Shamseldin A."/>
            <person name="Moawad H."/>
            <person name="Abd El-Rahim W.M."/>
            <person name="Sadowsky M.J."/>
        </authorList>
    </citation>
    <scope>NUCLEOTIDE SEQUENCE [LARGE SCALE GENOMIC DNA]</scope>
    <source>
        <strain evidence="2 3">D7</strain>
    </source>
</reference>
<dbReference type="EMBL" id="CP014323">
    <property type="protein sequence ID" value="AMJ98896.1"/>
    <property type="molecule type" value="Genomic_DNA"/>
</dbReference>
<evidence type="ECO:0000313" key="2">
    <source>
        <dbReference type="EMBL" id="AMJ98896.1"/>
    </source>
</evidence>
<sequence>MKKYHGIRIVGVGRKAYLEFLRNLTPQILLLGFAIHVGKQLDFTSIDFSNWLQTLIFWVLLISFGFAFFINYFSLLSECFPDIDRLFKRQANRNQDNRLITIRSNAALFRSIIKNRPLVLIEIVFLTIFVNIVAAVILISGVRYAASLMTSMQG</sequence>
<feature type="transmembrane region" description="Helical" evidence="1">
    <location>
        <begin position="20"/>
        <end position="38"/>
    </location>
</feature>
<accession>A0A126Q0Q0</accession>